<feature type="compositionally biased region" description="Polar residues" evidence="1">
    <location>
        <begin position="1"/>
        <end position="14"/>
    </location>
</feature>
<dbReference type="Proteomes" id="UP000230750">
    <property type="component" value="Unassembled WGS sequence"/>
</dbReference>
<keyword evidence="3" id="KW-1185">Reference proteome</keyword>
<organism evidence="2 3">
    <name type="scientific">Stichopus japonicus</name>
    <name type="common">Sea cucumber</name>
    <dbReference type="NCBI Taxonomy" id="307972"/>
    <lineage>
        <taxon>Eukaryota</taxon>
        <taxon>Metazoa</taxon>
        <taxon>Echinodermata</taxon>
        <taxon>Eleutherozoa</taxon>
        <taxon>Echinozoa</taxon>
        <taxon>Holothuroidea</taxon>
        <taxon>Aspidochirotacea</taxon>
        <taxon>Aspidochirotida</taxon>
        <taxon>Stichopodidae</taxon>
        <taxon>Apostichopus</taxon>
    </lineage>
</organism>
<evidence type="ECO:0000256" key="1">
    <source>
        <dbReference type="SAM" id="MobiDB-lite"/>
    </source>
</evidence>
<feature type="region of interest" description="Disordered" evidence="1">
    <location>
        <begin position="1"/>
        <end position="32"/>
    </location>
</feature>
<protein>
    <submittedName>
        <fullName evidence="2">Uncharacterized protein</fullName>
    </submittedName>
</protein>
<evidence type="ECO:0000313" key="2">
    <source>
        <dbReference type="EMBL" id="PIK49410.1"/>
    </source>
</evidence>
<gene>
    <name evidence="2" type="ORF">BSL78_13710</name>
</gene>
<evidence type="ECO:0000313" key="3">
    <source>
        <dbReference type="Proteomes" id="UP000230750"/>
    </source>
</evidence>
<reference evidence="2 3" key="1">
    <citation type="journal article" date="2017" name="PLoS Biol.">
        <title>The sea cucumber genome provides insights into morphological evolution and visceral regeneration.</title>
        <authorList>
            <person name="Zhang X."/>
            <person name="Sun L."/>
            <person name="Yuan J."/>
            <person name="Sun Y."/>
            <person name="Gao Y."/>
            <person name="Zhang L."/>
            <person name="Li S."/>
            <person name="Dai H."/>
            <person name="Hamel J.F."/>
            <person name="Liu C."/>
            <person name="Yu Y."/>
            <person name="Liu S."/>
            <person name="Lin W."/>
            <person name="Guo K."/>
            <person name="Jin S."/>
            <person name="Xu P."/>
            <person name="Storey K.B."/>
            <person name="Huan P."/>
            <person name="Zhang T."/>
            <person name="Zhou Y."/>
            <person name="Zhang J."/>
            <person name="Lin C."/>
            <person name="Li X."/>
            <person name="Xing L."/>
            <person name="Huo D."/>
            <person name="Sun M."/>
            <person name="Wang L."/>
            <person name="Mercier A."/>
            <person name="Li F."/>
            <person name="Yang H."/>
            <person name="Xiang J."/>
        </authorList>
    </citation>
    <scope>NUCLEOTIDE SEQUENCE [LARGE SCALE GENOMIC DNA]</scope>
    <source>
        <strain evidence="2">Shaxun</strain>
        <tissue evidence="2">Muscle</tissue>
    </source>
</reference>
<dbReference type="AlphaFoldDB" id="A0A2G8KN81"/>
<name>A0A2G8KN81_STIJA</name>
<sequence length="167" mass="19735">MIKLTATNDSLANKNHQRCLPENNQKEETPKGTFADHDIKLTTTASRLAIENNNTEQSCDMILFILAEEGLLPGDAHPENLARATVKVECEVEPKDPYDHRRRFIFERYLEDRRSGWLWIKERLQALRMHQRLHNEVLCPHRPPMNPYMRRIKSMGYRGFIQIQYFD</sequence>
<comment type="caution">
    <text evidence="2">The sequence shown here is derived from an EMBL/GenBank/DDBJ whole genome shotgun (WGS) entry which is preliminary data.</text>
</comment>
<accession>A0A2G8KN81</accession>
<proteinExistence type="predicted"/>
<dbReference type="EMBL" id="MRZV01000467">
    <property type="protein sequence ID" value="PIK49410.1"/>
    <property type="molecule type" value="Genomic_DNA"/>
</dbReference>